<reference evidence="2 3" key="1">
    <citation type="submission" date="2020-07" db="EMBL/GenBank/DDBJ databases">
        <title>Comparative genomics of pyrophilous fungi reveals a link between fire events and developmental genes.</title>
        <authorList>
            <consortium name="DOE Joint Genome Institute"/>
            <person name="Steindorff A.S."/>
            <person name="Carver A."/>
            <person name="Calhoun S."/>
            <person name="Stillman K."/>
            <person name="Liu H."/>
            <person name="Lipzen A."/>
            <person name="Pangilinan J."/>
            <person name="Labutti K."/>
            <person name="Bruns T.D."/>
            <person name="Grigoriev I.V."/>
        </authorList>
    </citation>
    <scope>NUCLEOTIDE SEQUENCE [LARGE SCALE GENOMIC DNA]</scope>
    <source>
        <strain evidence="2 3">CBS 144469</strain>
    </source>
</reference>
<dbReference type="AlphaFoldDB" id="A0A8H6HJC6"/>
<protein>
    <submittedName>
        <fullName evidence="2">Uncharacterized protein</fullName>
    </submittedName>
</protein>
<keyword evidence="1" id="KW-0732">Signal</keyword>
<sequence>MLRAAFGSLQATVACLGLLPGRLQTPQPKMDFSPTDSGTGIPDKTWDFGHCKRECRMPDFAETKVSARRGLTGPTWALSLASIGPPAFPAESSWTIVNNCTIPSPFPSEMNAVVSSASACNRPAPSILCLGRFDLTWPASSYGPRAWL</sequence>
<evidence type="ECO:0000313" key="3">
    <source>
        <dbReference type="Proteomes" id="UP000521943"/>
    </source>
</evidence>
<evidence type="ECO:0000313" key="2">
    <source>
        <dbReference type="EMBL" id="KAF6747809.1"/>
    </source>
</evidence>
<organism evidence="2 3">
    <name type="scientific">Ephemerocybe angulata</name>
    <dbReference type="NCBI Taxonomy" id="980116"/>
    <lineage>
        <taxon>Eukaryota</taxon>
        <taxon>Fungi</taxon>
        <taxon>Dikarya</taxon>
        <taxon>Basidiomycota</taxon>
        <taxon>Agaricomycotina</taxon>
        <taxon>Agaricomycetes</taxon>
        <taxon>Agaricomycetidae</taxon>
        <taxon>Agaricales</taxon>
        <taxon>Agaricineae</taxon>
        <taxon>Psathyrellaceae</taxon>
        <taxon>Ephemerocybe</taxon>
    </lineage>
</organism>
<dbReference type="PROSITE" id="PS51257">
    <property type="entry name" value="PROKAR_LIPOPROTEIN"/>
    <property type="match status" value="1"/>
</dbReference>
<feature type="signal peptide" evidence="1">
    <location>
        <begin position="1"/>
        <end position="17"/>
    </location>
</feature>
<dbReference type="Proteomes" id="UP000521943">
    <property type="component" value="Unassembled WGS sequence"/>
</dbReference>
<evidence type="ECO:0000256" key="1">
    <source>
        <dbReference type="SAM" id="SignalP"/>
    </source>
</evidence>
<accession>A0A8H6HJC6</accession>
<dbReference type="EMBL" id="JACGCI010000077">
    <property type="protein sequence ID" value="KAF6747809.1"/>
    <property type="molecule type" value="Genomic_DNA"/>
</dbReference>
<comment type="caution">
    <text evidence="2">The sequence shown here is derived from an EMBL/GenBank/DDBJ whole genome shotgun (WGS) entry which is preliminary data.</text>
</comment>
<proteinExistence type="predicted"/>
<keyword evidence="3" id="KW-1185">Reference proteome</keyword>
<name>A0A8H6HJC6_9AGAR</name>
<gene>
    <name evidence="2" type="ORF">DFP72DRAFT_585642</name>
</gene>
<feature type="chain" id="PRO_5034655382" evidence="1">
    <location>
        <begin position="18"/>
        <end position="148"/>
    </location>
</feature>